<dbReference type="SUPFAM" id="SSF53041">
    <property type="entry name" value="Resolvase-like"/>
    <property type="match status" value="1"/>
</dbReference>
<evidence type="ECO:0000256" key="1">
    <source>
        <dbReference type="ARBA" id="ARBA00022908"/>
    </source>
</evidence>
<dbReference type="InterPro" id="IPR006118">
    <property type="entry name" value="Recombinase_CS"/>
</dbReference>
<dbReference type="PROSITE" id="PS00397">
    <property type="entry name" value="RECOMBINASES_1"/>
    <property type="match status" value="1"/>
</dbReference>
<proteinExistence type="predicted"/>
<reference evidence="7" key="1">
    <citation type="journal article" date="2019" name="Int. J. Syst. Evol. Microbiol.">
        <title>The Global Catalogue of Microorganisms (GCM) 10K type strain sequencing project: providing services to taxonomists for standard genome sequencing and annotation.</title>
        <authorList>
            <consortium name="The Broad Institute Genomics Platform"/>
            <consortium name="The Broad Institute Genome Sequencing Center for Infectious Disease"/>
            <person name="Wu L."/>
            <person name="Ma J."/>
        </authorList>
    </citation>
    <scope>NUCLEOTIDE SEQUENCE [LARGE SCALE GENOMIC DNA]</scope>
    <source>
        <strain evidence="7">CCUG 62982</strain>
    </source>
</reference>
<comment type="caution">
    <text evidence="6">The sequence shown here is derived from an EMBL/GenBank/DDBJ whole genome shotgun (WGS) entry which is preliminary data.</text>
</comment>
<dbReference type="PROSITE" id="PS00398">
    <property type="entry name" value="RECOMBINASES_2"/>
    <property type="match status" value="1"/>
</dbReference>
<keyword evidence="3" id="KW-0233">DNA recombination</keyword>
<dbReference type="Gene3D" id="3.40.50.1390">
    <property type="entry name" value="Resolvase, N-terminal catalytic domain"/>
    <property type="match status" value="1"/>
</dbReference>
<dbReference type="EMBL" id="JBHTJG010000008">
    <property type="protein sequence ID" value="MFD0947688.1"/>
    <property type="molecule type" value="Genomic_DNA"/>
</dbReference>
<dbReference type="PROSITE" id="PS51736">
    <property type="entry name" value="RECOMBINASES_3"/>
    <property type="match status" value="1"/>
</dbReference>
<dbReference type="Pfam" id="PF00239">
    <property type="entry name" value="Resolvase"/>
    <property type="match status" value="1"/>
</dbReference>
<evidence type="ECO:0000256" key="4">
    <source>
        <dbReference type="PROSITE-ProRule" id="PRU10137"/>
    </source>
</evidence>
<organism evidence="6 7">
    <name type="scientific">Sphingomonas canadensis</name>
    <dbReference type="NCBI Taxonomy" id="1219257"/>
    <lineage>
        <taxon>Bacteria</taxon>
        <taxon>Pseudomonadati</taxon>
        <taxon>Pseudomonadota</taxon>
        <taxon>Alphaproteobacteria</taxon>
        <taxon>Sphingomonadales</taxon>
        <taxon>Sphingomonadaceae</taxon>
        <taxon>Sphingomonas</taxon>
    </lineage>
</organism>
<dbReference type="Proteomes" id="UP001596977">
    <property type="component" value="Unassembled WGS sequence"/>
</dbReference>
<accession>A0ABW3HBW9</accession>
<dbReference type="InterPro" id="IPR006119">
    <property type="entry name" value="Resolv_N"/>
</dbReference>
<evidence type="ECO:0000313" key="7">
    <source>
        <dbReference type="Proteomes" id="UP001596977"/>
    </source>
</evidence>
<dbReference type="PANTHER" id="PTHR30461">
    <property type="entry name" value="DNA-INVERTASE FROM LAMBDOID PROPHAGE"/>
    <property type="match status" value="1"/>
</dbReference>
<feature type="domain" description="Resolvase/invertase-type recombinase catalytic" evidence="5">
    <location>
        <begin position="31"/>
        <end position="164"/>
    </location>
</feature>
<evidence type="ECO:0000259" key="5">
    <source>
        <dbReference type="PROSITE" id="PS51736"/>
    </source>
</evidence>
<gene>
    <name evidence="6" type="ORF">ACFQ1E_15170</name>
</gene>
<name>A0ABW3HBW9_9SPHN</name>
<dbReference type="InterPro" id="IPR036162">
    <property type="entry name" value="Resolvase-like_N_sf"/>
</dbReference>
<keyword evidence="7" id="KW-1185">Reference proteome</keyword>
<evidence type="ECO:0000256" key="2">
    <source>
        <dbReference type="ARBA" id="ARBA00023125"/>
    </source>
</evidence>
<dbReference type="PANTHER" id="PTHR30461:SF2">
    <property type="entry name" value="SERINE RECOMBINASE PINE-RELATED"/>
    <property type="match status" value="1"/>
</dbReference>
<protein>
    <submittedName>
        <fullName evidence="6">Recombinase family protein</fullName>
    </submittedName>
</protein>
<sequence>MTPEKPRKCLPLRAKRGVPPAPVTRPPMGGRRIGYVRVSTCEQNTDLQYDALTKAGCDPIYEDRITGVSMVRDGLDRALAEIGKGDKLIVWRLDRLGRSIPHIMTIVAELADKGASLVSIGEGFDTGNEAGELYSTILAMIAHVERRMIVARTKAGLDAAKARGVRLGAKPKMQPCQIAEAAQLMRTETAETVAHRYAVSRATLFRHLRSASVNVADPARAN</sequence>
<dbReference type="InterPro" id="IPR050639">
    <property type="entry name" value="SSR_resolvase"/>
</dbReference>
<dbReference type="SMART" id="SM00857">
    <property type="entry name" value="Resolvase"/>
    <property type="match status" value="1"/>
</dbReference>
<dbReference type="CDD" id="cd03768">
    <property type="entry name" value="SR_ResInv"/>
    <property type="match status" value="1"/>
</dbReference>
<dbReference type="RefSeq" id="WP_264945484.1">
    <property type="nucleotide sequence ID" value="NZ_JAPDRA010000008.1"/>
</dbReference>
<keyword evidence="2" id="KW-0238">DNA-binding</keyword>
<evidence type="ECO:0000313" key="6">
    <source>
        <dbReference type="EMBL" id="MFD0947688.1"/>
    </source>
</evidence>
<evidence type="ECO:0000256" key="3">
    <source>
        <dbReference type="ARBA" id="ARBA00023172"/>
    </source>
</evidence>
<keyword evidence="1" id="KW-0229">DNA integration</keyword>
<feature type="active site" description="O-(5'-phospho-DNA)-serine intermediate" evidence="4">
    <location>
        <position position="39"/>
    </location>
</feature>